<dbReference type="RefSeq" id="WP_150027884.1">
    <property type="nucleotide sequence ID" value="NZ_CACRUA010000032.1"/>
</dbReference>
<proteinExistence type="predicted"/>
<comment type="caution">
    <text evidence="2">The sequence shown here is derived from an EMBL/GenBank/DDBJ whole genome shotgun (WGS) entry which is preliminary data.</text>
</comment>
<dbReference type="Proteomes" id="UP001300871">
    <property type="component" value="Unassembled WGS sequence"/>
</dbReference>
<accession>A0AAW6AXL0</accession>
<reference evidence="2" key="1">
    <citation type="submission" date="2023-01" db="EMBL/GenBank/DDBJ databases">
        <title>Human gut microbiome strain richness.</title>
        <authorList>
            <person name="Chen-Liaw A."/>
        </authorList>
    </citation>
    <scope>NUCLEOTIDE SEQUENCE</scope>
    <source>
        <strain evidence="2">B1_m1001713B170214d0_201011</strain>
    </source>
</reference>
<keyword evidence="1" id="KW-0472">Membrane</keyword>
<sequence length="69" mass="8235">MIKDRKARQLVYFILWLLCFSLVNWPVGTLAQRFEPFVLGMPFSVFYFWSAYSLLIVVGIVIAWRVFRD</sequence>
<evidence type="ECO:0008006" key="4">
    <source>
        <dbReference type="Google" id="ProtNLM"/>
    </source>
</evidence>
<gene>
    <name evidence="2" type="ORF">PM006_18555</name>
</gene>
<protein>
    <recommendedName>
        <fullName evidence="4">DUF3311 domain-containing protein</fullName>
    </recommendedName>
</protein>
<dbReference type="GeneID" id="57969149"/>
<keyword evidence="1" id="KW-0812">Transmembrane</keyword>
<name>A0AAW6AXL0_CLOSY</name>
<evidence type="ECO:0000313" key="2">
    <source>
        <dbReference type="EMBL" id="MDB2002202.1"/>
    </source>
</evidence>
<evidence type="ECO:0000313" key="3">
    <source>
        <dbReference type="Proteomes" id="UP001300871"/>
    </source>
</evidence>
<organism evidence="2 3">
    <name type="scientific">Clostridium symbiosum</name>
    <name type="common">Bacteroides symbiosus</name>
    <dbReference type="NCBI Taxonomy" id="1512"/>
    <lineage>
        <taxon>Bacteria</taxon>
        <taxon>Bacillati</taxon>
        <taxon>Bacillota</taxon>
        <taxon>Clostridia</taxon>
        <taxon>Lachnospirales</taxon>
        <taxon>Lachnospiraceae</taxon>
        <taxon>Otoolea</taxon>
    </lineage>
</organism>
<evidence type="ECO:0000256" key="1">
    <source>
        <dbReference type="SAM" id="Phobius"/>
    </source>
</evidence>
<dbReference type="EMBL" id="JAQLGM010000062">
    <property type="protein sequence ID" value="MDB2002202.1"/>
    <property type="molecule type" value="Genomic_DNA"/>
</dbReference>
<feature type="transmembrane region" description="Helical" evidence="1">
    <location>
        <begin position="47"/>
        <end position="67"/>
    </location>
</feature>
<dbReference type="AlphaFoldDB" id="A0AAW6AXL0"/>
<keyword evidence="1" id="KW-1133">Transmembrane helix</keyword>